<keyword evidence="1 4" id="KW-0812">Transmembrane</keyword>
<keyword evidence="1" id="KW-1133">Transmembrane helix</keyword>
<dbReference type="EMBL" id="JAVLVU010000001">
    <property type="protein sequence ID" value="MDT3405325.1"/>
    <property type="molecule type" value="Genomic_DNA"/>
</dbReference>
<feature type="domain" description="Protein FecR C-terminal" evidence="3">
    <location>
        <begin position="321"/>
        <end position="388"/>
    </location>
</feature>
<feature type="domain" description="FecR protein" evidence="2">
    <location>
        <begin position="186"/>
        <end position="281"/>
    </location>
</feature>
<reference evidence="5" key="1">
    <citation type="submission" date="2023-07" db="EMBL/GenBank/DDBJ databases">
        <title>Functional and genomic diversity of the sorghum phyllosphere microbiome.</title>
        <authorList>
            <person name="Shade A."/>
        </authorList>
    </citation>
    <scope>NUCLEOTIDE SEQUENCE [LARGE SCALE GENOMIC DNA]</scope>
    <source>
        <strain evidence="5">SORGH_AS_0422</strain>
    </source>
</reference>
<dbReference type="Proteomes" id="UP001258315">
    <property type="component" value="Unassembled WGS sequence"/>
</dbReference>
<evidence type="ECO:0000313" key="4">
    <source>
        <dbReference type="EMBL" id="MDT3405325.1"/>
    </source>
</evidence>
<dbReference type="PANTHER" id="PTHR30273:SF2">
    <property type="entry name" value="PROTEIN FECR"/>
    <property type="match status" value="1"/>
</dbReference>
<dbReference type="PANTHER" id="PTHR30273">
    <property type="entry name" value="PERIPLASMIC SIGNAL SENSOR AND SIGMA FACTOR ACTIVATOR FECR-RELATED"/>
    <property type="match status" value="1"/>
</dbReference>
<dbReference type="RefSeq" id="WP_311953745.1">
    <property type="nucleotide sequence ID" value="NZ_JAVLVU010000001.1"/>
</dbReference>
<accession>A0ABU3H081</accession>
<keyword evidence="1" id="KW-0472">Membrane</keyword>
<keyword evidence="5" id="KW-1185">Reference proteome</keyword>
<dbReference type="InterPro" id="IPR012373">
    <property type="entry name" value="Ferrdict_sens_TM"/>
</dbReference>
<comment type="caution">
    <text evidence="4">The sequence shown here is derived from an EMBL/GenBank/DDBJ whole genome shotgun (WGS) entry which is preliminary data.</text>
</comment>
<name>A0ABU3H081_9SPHI</name>
<protein>
    <submittedName>
        <fullName evidence="4">Transmembrane sensor</fullName>
    </submittedName>
</protein>
<evidence type="ECO:0000256" key="1">
    <source>
        <dbReference type="SAM" id="Phobius"/>
    </source>
</evidence>
<dbReference type="Gene3D" id="3.55.50.30">
    <property type="match status" value="1"/>
</dbReference>
<organism evidence="4 5">
    <name type="scientific">Mucilaginibacter terrae</name>
    <dbReference type="NCBI Taxonomy" id="1955052"/>
    <lineage>
        <taxon>Bacteria</taxon>
        <taxon>Pseudomonadati</taxon>
        <taxon>Bacteroidota</taxon>
        <taxon>Sphingobacteriia</taxon>
        <taxon>Sphingobacteriales</taxon>
        <taxon>Sphingobacteriaceae</taxon>
        <taxon>Mucilaginibacter</taxon>
    </lineage>
</organism>
<proteinExistence type="predicted"/>
<sequence length="390" mass="44023">MIPDQQSRLQYLLQQYADNKCTRTELLELMVALKQDGNHKELHDSMLTMWEHIKPEEQLQGIDKEQIFSNVMESGVVRELPARRYPMWRWAAACILFIAALGFYFLRPISQPNNSLTQKRPSATIVPGSNKAELTLANGKKLTLNNSSSGKISTNGNVTFIEMDKGRLTYNGELGNQKNDHVAFNTLTTPAGGQYQLILPDGTKVWLNASSSLRFPVTFEGNSRRVELTGEGYFEVAKNKAKPFIINANEQEIKVLGTHFNVMAYQDEASTNTTLLEGSVQVTKGEERKILVPGDQARVNSKIQIVRVDPEESIEWKNGNFNFSHEKIEGIMRKLSRWYNVDIEYHGKITNEGFVGTVPRSKDLSEVLSTLESTGLVHFKVKERSVIVMP</sequence>
<dbReference type="InterPro" id="IPR006860">
    <property type="entry name" value="FecR"/>
</dbReference>
<dbReference type="Pfam" id="PF04773">
    <property type="entry name" value="FecR"/>
    <property type="match status" value="1"/>
</dbReference>
<evidence type="ECO:0000313" key="5">
    <source>
        <dbReference type="Proteomes" id="UP001258315"/>
    </source>
</evidence>
<dbReference type="Pfam" id="PF16344">
    <property type="entry name" value="FecR_C"/>
    <property type="match status" value="1"/>
</dbReference>
<feature type="transmembrane region" description="Helical" evidence="1">
    <location>
        <begin position="87"/>
        <end position="106"/>
    </location>
</feature>
<evidence type="ECO:0000259" key="2">
    <source>
        <dbReference type="Pfam" id="PF04773"/>
    </source>
</evidence>
<dbReference type="InterPro" id="IPR032508">
    <property type="entry name" value="FecR_C"/>
</dbReference>
<evidence type="ECO:0000259" key="3">
    <source>
        <dbReference type="Pfam" id="PF16344"/>
    </source>
</evidence>
<gene>
    <name evidence="4" type="ORF">QE417_004397</name>
</gene>
<dbReference type="Gene3D" id="2.60.120.1440">
    <property type="match status" value="1"/>
</dbReference>